<dbReference type="FunFam" id="3.40.50.620:FF:000078">
    <property type="entry name" value="Valine--tRNA ligase, mitochondrial"/>
    <property type="match status" value="1"/>
</dbReference>
<reference evidence="16" key="1">
    <citation type="submission" date="2015-12" db="EMBL/GenBank/DDBJ databases">
        <title>De novo transcriptome assembly of four potential Pierce s Disease insect vectors from Arizona vineyards.</title>
        <authorList>
            <person name="Tassone E.E."/>
        </authorList>
    </citation>
    <scope>NUCLEOTIDE SEQUENCE</scope>
</reference>
<keyword evidence="8 12" id="KW-0648">Protein biosynthesis</keyword>
<dbReference type="SUPFAM" id="SSF52374">
    <property type="entry name" value="Nucleotidylyl transferase"/>
    <property type="match status" value="1"/>
</dbReference>
<dbReference type="GO" id="GO:0006438">
    <property type="term" value="P:valyl-tRNA aminoacylation"/>
    <property type="evidence" value="ECO:0007669"/>
    <property type="project" value="InterPro"/>
</dbReference>
<gene>
    <name evidence="16" type="ORF">g.12661</name>
</gene>
<evidence type="ECO:0000256" key="1">
    <source>
        <dbReference type="ARBA" id="ARBA00004496"/>
    </source>
</evidence>
<sequence>MRTSLRYLSKFPRTYSPDYVEKNSLKKWKNRDFYRYDCNSSNAIFSIVLPPPNVTGTLHLGHALTATIQDVLVRWHKMKGTDVVWVPGTDHAGIATQVVVERSIQKELKLSRHDLGKDLFLEEMWKWKNSKGDKIVKQLQRIGASLDWTRHTFTLDPEHCSAVNHAAVKLWEAGLLYRSEALVNWSCTLRSAISDIEVNHKDIIGPTCITIPGYDKPVTFGQLIDFSYKVYNSDIEIVVSTTRIETMLGDVAVAVHPDDPRYTHLHGENLWHPFRRTTIPVICDVSVDPNFGTGAVKITPAHSFVDYSIAKAHNLPIVPVIDEEGNIMNINESKIFIGLRRFDARESIMNELKKIGLLRDIKPHPMNIPMCSRSGDVVEYLLKPQWFISCKEMSEKAIEAVKSGQLKIEPITFEKTWFTWLENIKDWCVSRQIWWGHQLPMYEYNSKWIAAHSLEEAAKCFCTSPANVKQDPDVLDTWFSSALFPFTSLGWPNKTEDFAKLYPLSLMETGHDILFFWVARMVMLGTQLTGQLPFKKVLLHGIICDAHGRKMSKSLGNIVDPIDVINGLSIQDLKTQIKNSHAAGLLSEEEMEKATAGQLKLFPNGIPECGTDALRFTLLSHNIKNHFINFDVKECLTNRLFCNKIWQACRYTLDWMSQLQLDVADLSATPTLVISPFDLWILSRLAYTEVTVNKAIESYDFFVATSAIKNFLYGEFCDIYLEGSKSVLRGCNKKEAHNVCLTLLYCLNMGVRLFAPFMPFLAEELHQNLPGNTADYITSELFPSKLGCRREEIEKEFQFALDVISVIRKSKATQGMIQQKIPVILETSITEVLEVHKTVIETLANCSIEFTPKYSPGSNTISDTVGGHSSVHFNCNVPETNITDEHVKNAIKKEDNLRKSLDKLIVMTSHEGYKEKASEKVKRNHSDKIKSLQEELLQLGIYLKSLQERRKQG</sequence>
<keyword evidence="4" id="KW-0963">Cytoplasm</keyword>
<proteinExistence type="inferred from homology"/>
<evidence type="ECO:0000256" key="4">
    <source>
        <dbReference type="ARBA" id="ARBA00022490"/>
    </source>
</evidence>
<dbReference type="PRINTS" id="PR00986">
    <property type="entry name" value="TRNASYNTHVAL"/>
</dbReference>
<evidence type="ECO:0000259" key="15">
    <source>
        <dbReference type="Pfam" id="PF08264"/>
    </source>
</evidence>
<keyword evidence="7 12" id="KW-0067">ATP-binding</keyword>
<dbReference type="InterPro" id="IPR009080">
    <property type="entry name" value="tRNAsynth_Ia_anticodon-bd"/>
</dbReference>
<evidence type="ECO:0000256" key="11">
    <source>
        <dbReference type="ARBA" id="ARBA00047552"/>
    </source>
</evidence>
<evidence type="ECO:0000256" key="5">
    <source>
        <dbReference type="ARBA" id="ARBA00022598"/>
    </source>
</evidence>
<dbReference type="InterPro" id="IPR033705">
    <property type="entry name" value="Anticodon_Ia_Val"/>
</dbReference>
<dbReference type="InterPro" id="IPR001412">
    <property type="entry name" value="aa-tRNA-synth_I_CS"/>
</dbReference>
<dbReference type="InterPro" id="IPR002303">
    <property type="entry name" value="Valyl-tRNA_ligase"/>
</dbReference>
<protein>
    <recommendedName>
        <fullName evidence="3">valine--tRNA ligase</fullName>
        <ecNumber evidence="3">6.1.1.9</ecNumber>
    </recommendedName>
    <alternativeName>
        <fullName evidence="10">Valyl-tRNA synthetase</fullName>
    </alternativeName>
</protein>
<dbReference type="InterPro" id="IPR014729">
    <property type="entry name" value="Rossmann-like_a/b/a_fold"/>
</dbReference>
<feature type="domain" description="Aminoacyl-tRNA synthetase class Ia" evidence="14">
    <location>
        <begin position="25"/>
        <end position="622"/>
    </location>
</feature>
<comment type="subcellular location">
    <subcellularLocation>
        <location evidence="1">Cytoplasm</location>
    </subcellularLocation>
</comment>
<dbReference type="AlphaFoldDB" id="A0A1B6D572"/>
<dbReference type="PROSITE" id="PS00178">
    <property type="entry name" value="AA_TRNA_LIGASE_I"/>
    <property type="match status" value="1"/>
</dbReference>
<dbReference type="GO" id="GO:0005829">
    <property type="term" value="C:cytosol"/>
    <property type="evidence" value="ECO:0007669"/>
    <property type="project" value="TreeGrafter"/>
</dbReference>
<evidence type="ECO:0000256" key="10">
    <source>
        <dbReference type="ARBA" id="ARBA00029936"/>
    </source>
</evidence>
<keyword evidence="6 12" id="KW-0547">Nucleotide-binding</keyword>
<dbReference type="EC" id="6.1.1.9" evidence="3"/>
<evidence type="ECO:0000313" key="16">
    <source>
        <dbReference type="EMBL" id="JAS20851.1"/>
    </source>
</evidence>
<dbReference type="FunFam" id="3.90.740.10:FF:000005">
    <property type="entry name" value="Valine--tRNA ligase, mitochondrial"/>
    <property type="match status" value="1"/>
</dbReference>
<evidence type="ECO:0000259" key="14">
    <source>
        <dbReference type="Pfam" id="PF00133"/>
    </source>
</evidence>
<evidence type="ECO:0000256" key="8">
    <source>
        <dbReference type="ARBA" id="ARBA00022917"/>
    </source>
</evidence>
<dbReference type="EMBL" id="GEDC01016447">
    <property type="protein sequence ID" value="JAS20851.1"/>
    <property type="molecule type" value="Transcribed_RNA"/>
</dbReference>
<dbReference type="CDD" id="cd00817">
    <property type="entry name" value="ValRS_core"/>
    <property type="match status" value="1"/>
</dbReference>
<organism evidence="16">
    <name type="scientific">Clastoptera arizonana</name>
    <name type="common">Arizona spittle bug</name>
    <dbReference type="NCBI Taxonomy" id="38151"/>
    <lineage>
        <taxon>Eukaryota</taxon>
        <taxon>Metazoa</taxon>
        <taxon>Ecdysozoa</taxon>
        <taxon>Arthropoda</taxon>
        <taxon>Hexapoda</taxon>
        <taxon>Insecta</taxon>
        <taxon>Pterygota</taxon>
        <taxon>Neoptera</taxon>
        <taxon>Paraneoptera</taxon>
        <taxon>Hemiptera</taxon>
        <taxon>Auchenorrhyncha</taxon>
        <taxon>Cercopoidea</taxon>
        <taxon>Clastopteridae</taxon>
        <taxon>Clastoptera</taxon>
    </lineage>
</organism>
<keyword evidence="5 12" id="KW-0436">Ligase</keyword>
<dbReference type="NCBIfam" id="NF004349">
    <property type="entry name" value="PRK05729.1"/>
    <property type="match status" value="1"/>
</dbReference>
<dbReference type="GO" id="GO:0005524">
    <property type="term" value="F:ATP binding"/>
    <property type="evidence" value="ECO:0007669"/>
    <property type="project" value="UniProtKB-KW"/>
</dbReference>
<dbReference type="InterPro" id="IPR002300">
    <property type="entry name" value="aa-tRNA-synth_Ia"/>
</dbReference>
<feature type="coiled-coil region" evidence="13">
    <location>
        <begin position="915"/>
        <end position="949"/>
    </location>
</feature>
<dbReference type="Gene3D" id="3.90.740.10">
    <property type="entry name" value="Valyl/Leucyl/Isoleucyl-tRNA synthetase, editing domain"/>
    <property type="match status" value="2"/>
</dbReference>
<accession>A0A1B6D572</accession>
<dbReference type="GO" id="GO:0002161">
    <property type="term" value="F:aminoacyl-tRNA deacylase activity"/>
    <property type="evidence" value="ECO:0007669"/>
    <property type="project" value="InterPro"/>
</dbReference>
<evidence type="ECO:0000256" key="2">
    <source>
        <dbReference type="ARBA" id="ARBA00005594"/>
    </source>
</evidence>
<dbReference type="Pfam" id="PF00133">
    <property type="entry name" value="tRNA-synt_1"/>
    <property type="match status" value="1"/>
</dbReference>
<dbReference type="FunFam" id="3.40.50.620:FF:000020">
    <property type="entry name" value="Valine--tRNA ligase, mitochondrial"/>
    <property type="match status" value="1"/>
</dbReference>
<dbReference type="SUPFAM" id="SSF47323">
    <property type="entry name" value="Anticodon-binding domain of a subclass of class I aminoacyl-tRNA synthetases"/>
    <property type="match status" value="1"/>
</dbReference>
<evidence type="ECO:0000256" key="9">
    <source>
        <dbReference type="ARBA" id="ARBA00023146"/>
    </source>
</evidence>
<dbReference type="NCBIfam" id="TIGR00422">
    <property type="entry name" value="valS"/>
    <property type="match status" value="1"/>
</dbReference>
<dbReference type="PANTHER" id="PTHR11946">
    <property type="entry name" value="VALYL-TRNA SYNTHETASES"/>
    <property type="match status" value="1"/>
</dbReference>
<comment type="catalytic activity">
    <reaction evidence="11">
        <text>tRNA(Val) + L-valine + ATP = L-valyl-tRNA(Val) + AMP + diphosphate</text>
        <dbReference type="Rhea" id="RHEA:10704"/>
        <dbReference type="Rhea" id="RHEA-COMP:9672"/>
        <dbReference type="Rhea" id="RHEA-COMP:9708"/>
        <dbReference type="ChEBI" id="CHEBI:30616"/>
        <dbReference type="ChEBI" id="CHEBI:33019"/>
        <dbReference type="ChEBI" id="CHEBI:57762"/>
        <dbReference type="ChEBI" id="CHEBI:78442"/>
        <dbReference type="ChEBI" id="CHEBI:78537"/>
        <dbReference type="ChEBI" id="CHEBI:456215"/>
        <dbReference type="EC" id="6.1.1.9"/>
    </reaction>
</comment>
<name>A0A1B6D572_9HEMI</name>
<keyword evidence="13" id="KW-0175">Coiled coil</keyword>
<dbReference type="Gene3D" id="3.40.50.620">
    <property type="entry name" value="HUPs"/>
    <property type="match status" value="2"/>
</dbReference>
<evidence type="ECO:0000256" key="3">
    <source>
        <dbReference type="ARBA" id="ARBA00013169"/>
    </source>
</evidence>
<evidence type="ECO:0000256" key="6">
    <source>
        <dbReference type="ARBA" id="ARBA00022741"/>
    </source>
</evidence>
<comment type="similarity">
    <text evidence="2 12">Belongs to the class-I aminoacyl-tRNA synthetase family.</text>
</comment>
<dbReference type="PANTHER" id="PTHR11946:SF109">
    <property type="entry name" value="VALINE--TRNA LIGASE"/>
    <property type="match status" value="1"/>
</dbReference>
<dbReference type="SUPFAM" id="SSF50677">
    <property type="entry name" value="ValRS/IleRS/LeuRS editing domain"/>
    <property type="match status" value="1"/>
</dbReference>
<dbReference type="InterPro" id="IPR013155">
    <property type="entry name" value="M/V/L/I-tRNA-synth_anticd-bd"/>
</dbReference>
<dbReference type="InterPro" id="IPR009008">
    <property type="entry name" value="Val/Leu/Ile-tRNA-synth_edit"/>
</dbReference>
<dbReference type="CDD" id="cd07962">
    <property type="entry name" value="Anticodon_Ia_Val"/>
    <property type="match status" value="1"/>
</dbReference>
<evidence type="ECO:0000256" key="13">
    <source>
        <dbReference type="SAM" id="Coils"/>
    </source>
</evidence>
<feature type="domain" description="Methionyl/Valyl/Leucyl/Isoleucyl-tRNA synthetase anticodon-binding" evidence="15">
    <location>
        <begin position="678"/>
        <end position="817"/>
    </location>
</feature>
<dbReference type="Pfam" id="PF08264">
    <property type="entry name" value="Anticodon_1"/>
    <property type="match status" value="1"/>
</dbReference>
<dbReference type="Gene3D" id="1.10.730.10">
    <property type="entry name" value="Isoleucyl-tRNA Synthetase, Domain 1"/>
    <property type="match status" value="1"/>
</dbReference>
<evidence type="ECO:0000256" key="12">
    <source>
        <dbReference type="RuleBase" id="RU363035"/>
    </source>
</evidence>
<keyword evidence="9 12" id="KW-0030">Aminoacyl-tRNA synthetase</keyword>
<evidence type="ECO:0000256" key="7">
    <source>
        <dbReference type="ARBA" id="ARBA00022840"/>
    </source>
</evidence>
<dbReference type="GO" id="GO:0004832">
    <property type="term" value="F:valine-tRNA ligase activity"/>
    <property type="evidence" value="ECO:0007669"/>
    <property type="project" value="UniProtKB-EC"/>
</dbReference>